<feature type="region of interest" description="Disordered" evidence="4">
    <location>
        <begin position="1"/>
        <end position="22"/>
    </location>
</feature>
<reference evidence="5" key="1">
    <citation type="submission" date="2013-08" db="EMBL/GenBank/DDBJ databases">
        <title>Gene expansion shapes genome architecture in the human pathogen Lichtheimia corymbifera: an evolutionary genomics analysis in the ancient terrestrial Mucorales (Mucoromycotina).</title>
        <authorList>
            <person name="Schwartze V.U."/>
            <person name="Winter S."/>
            <person name="Shelest E."/>
            <person name="Marcet-Houben M."/>
            <person name="Horn F."/>
            <person name="Wehner S."/>
            <person name="Hoffmann K."/>
            <person name="Riege K."/>
            <person name="Sammeth M."/>
            <person name="Nowrousian M."/>
            <person name="Valiante V."/>
            <person name="Linde J."/>
            <person name="Jacobsen I.D."/>
            <person name="Marz M."/>
            <person name="Brakhage A.A."/>
            <person name="Gabaldon T."/>
            <person name="Bocker S."/>
            <person name="Voigt K."/>
        </authorList>
    </citation>
    <scope>NUCLEOTIDE SEQUENCE [LARGE SCALE GENOMIC DNA]</scope>
    <source>
        <strain evidence="5">FSU 9682</strain>
    </source>
</reference>
<dbReference type="Proteomes" id="UP000027586">
    <property type="component" value="Unassembled WGS sequence"/>
</dbReference>
<dbReference type="GO" id="GO:0004305">
    <property type="term" value="F:ethanolamine kinase activity"/>
    <property type="evidence" value="ECO:0007669"/>
    <property type="project" value="UniProtKB-EC"/>
</dbReference>
<name>A0A068RGN0_9FUNG</name>
<evidence type="ECO:0000313" key="5">
    <source>
        <dbReference type="EMBL" id="CDH49124.1"/>
    </source>
</evidence>
<dbReference type="VEuPathDB" id="FungiDB:LCOR_00883.1"/>
<protein>
    <recommendedName>
        <fullName evidence="3">ethanolamine kinase</fullName>
        <ecNumber evidence="3">2.7.1.82</ecNumber>
    </recommendedName>
</protein>
<keyword evidence="5" id="KW-0418">Kinase</keyword>
<evidence type="ECO:0000256" key="1">
    <source>
        <dbReference type="ARBA" id="ARBA00037883"/>
    </source>
</evidence>
<dbReference type="SUPFAM" id="SSF56112">
    <property type="entry name" value="Protein kinase-like (PK-like)"/>
    <property type="match status" value="1"/>
</dbReference>
<dbReference type="GO" id="GO:0005737">
    <property type="term" value="C:cytoplasm"/>
    <property type="evidence" value="ECO:0007669"/>
    <property type="project" value="TreeGrafter"/>
</dbReference>
<dbReference type="PANTHER" id="PTHR22603">
    <property type="entry name" value="CHOLINE/ETHANOALAMINE KINASE"/>
    <property type="match status" value="1"/>
</dbReference>
<dbReference type="InterPro" id="IPR011009">
    <property type="entry name" value="Kinase-like_dom_sf"/>
</dbReference>
<proteinExistence type="inferred from homology"/>
<dbReference type="EMBL" id="CBTN010000002">
    <property type="protein sequence ID" value="CDH49124.1"/>
    <property type="molecule type" value="Genomic_DNA"/>
</dbReference>
<keyword evidence="6" id="KW-1185">Reference proteome</keyword>
<evidence type="ECO:0000256" key="2">
    <source>
        <dbReference type="ARBA" id="ARBA00038211"/>
    </source>
</evidence>
<comment type="similarity">
    <text evidence="2">Belongs to the choline/ethanolamine kinase family.</text>
</comment>
<sequence length="370" mass="43397">MPPNTSRYQHTTEDTTNIPPNESLNQLIEATPFIDYEVASSSLFDGAFTIVSTIFPSWQRQDLKLVQCKDGITNQLVKVTHLPTDFSVLVRAFGRDSEILIDRKQEIINLVTLSAQGLCPPLYARFRNGLMYGFIKGRVSTADQLSLPREASWIAKKLAKWHKVRLPQGQDDKGEPKQMLWHTLRRWILEVPTKYNDPTKQKLFDSRFDIHKMRSEMEELITLLEQLDSPVVFSHNDLLYGNIIFDDEKEDASFIDYEYGSYAFRGFDIGNHFNEFASFDCDYSKYPSKDFQLQWFEWYLTEYNGVKPSQQELEHVYREVEGFSLASHYYWGLWALVQATISDIDFDYLNYAILRFNEYERRKKNIFPSL</sequence>
<dbReference type="PANTHER" id="PTHR22603:SF66">
    <property type="entry name" value="ETHANOLAMINE KINASE"/>
    <property type="match status" value="1"/>
</dbReference>
<accession>A0A068RGN0</accession>
<evidence type="ECO:0000256" key="3">
    <source>
        <dbReference type="ARBA" id="ARBA00038874"/>
    </source>
</evidence>
<comment type="caution">
    <text evidence="5">The sequence shown here is derived from an EMBL/GenBank/DDBJ whole genome shotgun (WGS) entry which is preliminary data.</text>
</comment>
<organism evidence="5 6">
    <name type="scientific">Lichtheimia corymbifera JMRC:FSU:9682</name>
    <dbReference type="NCBI Taxonomy" id="1263082"/>
    <lineage>
        <taxon>Eukaryota</taxon>
        <taxon>Fungi</taxon>
        <taxon>Fungi incertae sedis</taxon>
        <taxon>Mucoromycota</taxon>
        <taxon>Mucoromycotina</taxon>
        <taxon>Mucoromycetes</taxon>
        <taxon>Mucorales</taxon>
        <taxon>Lichtheimiaceae</taxon>
        <taxon>Lichtheimia</taxon>
    </lineage>
</organism>
<gene>
    <name evidence="5" type="ORF">LCOR_00883.1</name>
</gene>
<dbReference type="GO" id="GO:0006646">
    <property type="term" value="P:phosphatidylethanolamine biosynthetic process"/>
    <property type="evidence" value="ECO:0007669"/>
    <property type="project" value="TreeGrafter"/>
</dbReference>
<dbReference type="EC" id="2.7.1.82" evidence="3"/>
<evidence type="ECO:0000313" key="6">
    <source>
        <dbReference type="Proteomes" id="UP000027586"/>
    </source>
</evidence>
<dbReference type="Gene3D" id="3.30.200.20">
    <property type="entry name" value="Phosphorylase Kinase, domain 1"/>
    <property type="match status" value="1"/>
</dbReference>
<dbReference type="CDD" id="cd05157">
    <property type="entry name" value="ETNK_euk"/>
    <property type="match status" value="1"/>
</dbReference>
<dbReference type="OrthoDB" id="10267235at2759"/>
<comment type="pathway">
    <text evidence="1">Phospholipid metabolism; phosphatidylethanolamine biosynthesis; phosphatidylethanolamine from ethanolamine: step 1/3.</text>
</comment>
<dbReference type="Gene3D" id="3.90.1200.10">
    <property type="match status" value="1"/>
</dbReference>
<dbReference type="AlphaFoldDB" id="A0A068RGN0"/>
<dbReference type="Pfam" id="PF01633">
    <property type="entry name" value="Choline_kinase"/>
    <property type="match status" value="1"/>
</dbReference>
<evidence type="ECO:0000256" key="4">
    <source>
        <dbReference type="SAM" id="MobiDB-lite"/>
    </source>
</evidence>
<keyword evidence="5" id="KW-0808">Transferase</keyword>
<dbReference type="STRING" id="1263082.A0A068RGN0"/>